<proteinExistence type="predicted"/>
<sequence>MLGKLFKDLESVTKWGKDNAISFDPDKSDLQHFTQAPKLKEYPNLSYDNWNISPNQITRWLGIWLDRKLTFLTHVSKWIAKASAVASHIKRLNNTQRGSRLDLVRQAVKACVISTAMFGAEVWWPGDTVISWNRGKYRELKHRSGSHIVLLTKTINLGLRAILPVYKTIPVPALYREAGILPASLLLEEIRFRQALRIQTLDDKHPLKKRAFGKRVTRLTKTVKLFPVSVDSKNISLDSFAPTIEFNTEESRHDIHLYTDGSYAPDGKAG</sequence>
<name>A0A2S4PIP9_9PEZI</name>
<gene>
    <name evidence="1" type="ORF">EPUL_006540</name>
</gene>
<accession>A0A2S4PIP9</accession>
<dbReference type="STRING" id="225359.A0A2S4PIP9"/>
<comment type="caution">
    <text evidence="1">The sequence shown here is derived from an EMBL/GenBank/DDBJ whole genome shotgun (WGS) entry which is preliminary data.</text>
</comment>
<reference evidence="1 2" key="1">
    <citation type="submission" date="2017-10" db="EMBL/GenBank/DDBJ databases">
        <title>Development of genomic resources for the powdery mildew, Erysiphe pulchra.</title>
        <authorList>
            <person name="Wadl P.A."/>
            <person name="Mack B.M."/>
            <person name="Moore G."/>
            <person name="Beltz S.B."/>
        </authorList>
    </citation>
    <scope>NUCLEOTIDE SEQUENCE [LARGE SCALE GENOMIC DNA]</scope>
    <source>
        <strain evidence="1">Cflorida</strain>
    </source>
</reference>
<dbReference type="AlphaFoldDB" id="A0A2S4PIP9"/>
<evidence type="ECO:0000313" key="1">
    <source>
        <dbReference type="EMBL" id="POS81916.1"/>
    </source>
</evidence>
<dbReference type="PANTHER" id="PTHR33481:SF1">
    <property type="entry name" value="ENDONUCLEASE_EXONUCLEASE_PHOSPHATASE DOMAIN-CONTAINING PROTEIN-RELATED"/>
    <property type="match status" value="1"/>
</dbReference>
<dbReference type="OrthoDB" id="4842715at2759"/>
<dbReference type="Proteomes" id="UP000237438">
    <property type="component" value="Unassembled WGS sequence"/>
</dbReference>
<protein>
    <recommendedName>
        <fullName evidence="3">Reverse transcriptase domain-containing protein</fullName>
    </recommendedName>
</protein>
<keyword evidence="2" id="KW-1185">Reference proteome</keyword>
<evidence type="ECO:0000313" key="2">
    <source>
        <dbReference type="Proteomes" id="UP000237438"/>
    </source>
</evidence>
<organism evidence="1 2">
    <name type="scientific">Erysiphe pulchra</name>
    <dbReference type="NCBI Taxonomy" id="225359"/>
    <lineage>
        <taxon>Eukaryota</taxon>
        <taxon>Fungi</taxon>
        <taxon>Dikarya</taxon>
        <taxon>Ascomycota</taxon>
        <taxon>Pezizomycotina</taxon>
        <taxon>Leotiomycetes</taxon>
        <taxon>Erysiphales</taxon>
        <taxon>Erysiphaceae</taxon>
        <taxon>Erysiphe</taxon>
    </lineage>
</organism>
<dbReference type="EMBL" id="PEDP01005941">
    <property type="protein sequence ID" value="POS81916.1"/>
    <property type="molecule type" value="Genomic_DNA"/>
</dbReference>
<evidence type="ECO:0008006" key="3">
    <source>
        <dbReference type="Google" id="ProtNLM"/>
    </source>
</evidence>
<dbReference type="PANTHER" id="PTHR33481">
    <property type="entry name" value="REVERSE TRANSCRIPTASE"/>
    <property type="match status" value="1"/>
</dbReference>